<evidence type="ECO:0000313" key="2">
    <source>
        <dbReference type="Proteomes" id="UP000298030"/>
    </source>
</evidence>
<protein>
    <submittedName>
        <fullName evidence="1">Uncharacterized protein</fullName>
    </submittedName>
</protein>
<comment type="caution">
    <text evidence="1">The sequence shown here is derived from an EMBL/GenBank/DDBJ whole genome shotgun (WGS) entry which is preliminary data.</text>
</comment>
<evidence type="ECO:0000313" key="1">
    <source>
        <dbReference type="EMBL" id="TEB24089.1"/>
    </source>
</evidence>
<keyword evidence="2" id="KW-1185">Reference proteome</keyword>
<accession>A0A4Y7SS52</accession>
<gene>
    <name evidence="1" type="ORF">FA13DRAFT_1739455</name>
</gene>
<dbReference type="EMBL" id="QPFP01000070">
    <property type="protein sequence ID" value="TEB24089.1"/>
    <property type="molecule type" value="Genomic_DNA"/>
</dbReference>
<sequence>MMACPILACFPLFEAYHEIEHSDSANSEAHPPNLSHRLNHYAAPRISCALGYDNSILLKPSSTSGFPGP</sequence>
<organism evidence="1 2">
    <name type="scientific">Coprinellus micaceus</name>
    <name type="common">Glistening ink-cap mushroom</name>
    <name type="synonym">Coprinus micaceus</name>
    <dbReference type="NCBI Taxonomy" id="71717"/>
    <lineage>
        <taxon>Eukaryota</taxon>
        <taxon>Fungi</taxon>
        <taxon>Dikarya</taxon>
        <taxon>Basidiomycota</taxon>
        <taxon>Agaricomycotina</taxon>
        <taxon>Agaricomycetes</taxon>
        <taxon>Agaricomycetidae</taxon>
        <taxon>Agaricales</taxon>
        <taxon>Agaricineae</taxon>
        <taxon>Psathyrellaceae</taxon>
        <taxon>Coprinellus</taxon>
    </lineage>
</organism>
<name>A0A4Y7SS52_COPMI</name>
<reference evidence="1 2" key="1">
    <citation type="journal article" date="2019" name="Nat. Ecol. Evol.">
        <title>Megaphylogeny resolves global patterns of mushroom evolution.</title>
        <authorList>
            <person name="Varga T."/>
            <person name="Krizsan K."/>
            <person name="Foldi C."/>
            <person name="Dima B."/>
            <person name="Sanchez-Garcia M."/>
            <person name="Sanchez-Ramirez S."/>
            <person name="Szollosi G.J."/>
            <person name="Szarkandi J.G."/>
            <person name="Papp V."/>
            <person name="Albert L."/>
            <person name="Andreopoulos W."/>
            <person name="Angelini C."/>
            <person name="Antonin V."/>
            <person name="Barry K.W."/>
            <person name="Bougher N.L."/>
            <person name="Buchanan P."/>
            <person name="Buyck B."/>
            <person name="Bense V."/>
            <person name="Catcheside P."/>
            <person name="Chovatia M."/>
            <person name="Cooper J."/>
            <person name="Damon W."/>
            <person name="Desjardin D."/>
            <person name="Finy P."/>
            <person name="Geml J."/>
            <person name="Haridas S."/>
            <person name="Hughes K."/>
            <person name="Justo A."/>
            <person name="Karasinski D."/>
            <person name="Kautmanova I."/>
            <person name="Kiss B."/>
            <person name="Kocsube S."/>
            <person name="Kotiranta H."/>
            <person name="LaButti K.M."/>
            <person name="Lechner B.E."/>
            <person name="Liimatainen K."/>
            <person name="Lipzen A."/>
            <person name="Lukacs Z."/>
            <person name="Mihaltcheva S."/>
            <person name="Morgado L.N."/>
            <person name="Niskanen T."/>
            <person name="Noordeloos M.E."/>
            <person name="Ohm R.A."/>
            <person name="Ortiz-Santana B."/>
            <person name="Ovrebo C."/>
            <person name="Racz N."/>
            <person name="Riley R."/>
            <person name="Savchenko A."/>
            <person name="Shiryaev A."/>
            <person name="Soop K."/>
            <person name="Spirin V."/>
            <person name="Szebenyi C."/>
            <person name="Tomsovsky M."/>
            <person name="Tulloss R.E."/>
            <person name="Uehling J."/>
            <person name="Grigoriev I.V."/>
            <person name="Vagvolgyi C."/>
            <person name="Papp T."/>
            <person name="Martin F.M."/>
            <person name="Miettinen O."/>
            <person name="Hibbett D.S."/>
            <person name="Nagy L.G."/>
        </authorList>
    </citation>
    <scope>NUCLEOTIDE SEQUENCE [LARGE SCALE GENOMIC DNA]</scope>
    <source>
        <strain evidence="1 2">FP101781</strain>
    </source>
</reference>
<dbReference type="Proteomes" id="UP000298030">
    <property type="component" value="Unassembled WGS sequence"/>
</dbReference>
<proteinExistence type="predicted"/>
<dbReference type="AlphaFoldDB" id="A0A4Y7SS52"/>